<dbReference type="Proteomes" id="UP000887565">
    <property type="component" value="Unplaced"/>
</dbReference>
<reference evidence="2" key="1">
    <citation type="submission" date="2022-11" db="UniProtKB">
        <authorList>
            <consortium name="WormBaseParasite"/>
        </authorList>
    </citation>
    <scope>IDENTIFICATION</scope>
</reference>
<dbReference type="AlphaFoldDB" id="A0A915IL07"/>
<keyword evidence="1" id="KW-1185">Reference proteome</keyword>
<organism evidence="1 2">
    <name type="scientific">Romanomermis culicivorax</name>
    <name type="common">Nematode worm</name>
    <dbReference type="NCBI Taxonomy" id="13658"/>
    <lineage>
        <taxon>Eukaryota</taxon>
        <taxon>Metazoa</taxon>
        <taxon>Ecdysozoa</taxon>
        <taxon>Nematoda</taxon>
        <taxon>Enoplea</taxon>
        <taxon>Dorylaimia</taxon>
        <taxon>Mermithida</taxon>
        <taxon>Mermithoidea</taxon>
        <taxon>Mermithidae</taxon>
        <taxon>Romanomermis</taxon>
    </lineage>
</organism>
<evidence type="ECO:0000313" key="1">
    <source>
        <dbReference type="Proteomes" id="UP000887565"/>
    </source>
</evidence>
<sequence>MGQVVAKRLDREARELCKLGNKRPLEAHTNMNTELNRLIANDDEHQEIEQNLPEYKTMKSGLKRWFQKGRIPVADAYDLPVEYSSEGLYKIMIHS</sequence>
<protein>
    <submittedName>
        <fullName evidence="2">Uncharacterized protein</fullName>
    </submittedName>
</protein>
<proteinExistence type="predicted"/>
<evidence type="ECO:0000313" key="2">
    <source>
        <dbReference type="WBParaSite" id="nRc.2.0.1.t14500-RA"/>
    </source>
</evidence>
<accession>A0A915IL07</accession>
<name>A0A915IL07_ROMCU</name>
<dbReference type="WBParaSite" id="nRc.2.0.1.t14500-RA">
    <property type="protein sequence ID" value="nRc.2.0.1.t14500-RA"/>
    <property type="gene ID" value="nRc.2.0.1.g14500"/>
</dbReference>